<name>A0A516GX29_9PROT</name>
<feature type="binding site" evidence="3">
    <location>
        <position position="230"/>
    </location>
    <ligand>
        <name>substrate</name>
    </ligand>
</feature>
<dbReference type="Pfam" id="PF03480">
    <property type="entry name" value="DctP"/>
    <property type="match status" value="1"/>
</dbReference>
<dbReference type="CDD" id="cd13604">
    <property type="entry name" value="PBP2_TRAP_ketoacid_lactate_like"/>
    <property type="match status" value="1"/>
</dbReference>
<dbReference type="RefSeq" id="WP_144067074.1">
    <property type="nucleotide sequence ID" value="NZ_CP041636.1"/>
</dbReference>
<evidence type="ECO:0000256" key="1">
    <source>
        <dbReference type="ARBA" id="ARBA00022729"/>
    </source>
</evidence>
<dbReference type="Proteomes" id="UP000317496">
    <property type="component" value="Chromosome"/>
</dbReference>
<dbReference type="GO" id="GO:0031317">
    <property type="term" value="C:tripartite ATP-independent periplasmic transporter complex"/>
    <property type="evidence" value="ECO:0007669"/>
    <property type="project" value="InterPro"/>
</dbReference>
<evidence type="ECO:0000256" key="3">
    <source>
        <dbReference type="PIRSR" id="PIRSR039026-2"/>
    </source>
</evidence>
<sequence length="380" mass="42217">MTERKDTPIASKTSGRRQFLRGAGVAGAAAVATVAMPQVSRAQTVTLKYQSTWPTKDIFHEMATDFATRVNELSGGRLKLDVLAAGSVVPAFGMQDAVHSGVLDAGHGVSAYWYGKHKAFSLFGTVPPFGWDANGVMAWMNYGGGYKFYNELMHDILKLNLVGFMSGPMPAQPLGWFKKEIKTADDLKGMKYRTVGLSADVFKEMGAAVTIVAGGEIVPAMDRGLLDGAEFNNPSSDRVLGFPDVSKVYMLQSYHQAAEMFEILFNKTKYDALPAEQKQILKYAAEASSADMSWKALDRYSKDLAEMQAKDKVRVFRTPRAVQEAQLKAWDVVLKAQNEEAFFAKVIKSQQDWVRRTVRYELLNNPSKEMAYNHFFNRKG</sequence>
<dbReference type="AlphaFoldDB" id="A0A516GX29"/>
<evidence type="ECO:0000313" key="4">
    <source>
        <dbReference type="EMBL" id="QDO96093.1"/>
    </source>
</evidence>
<dbReference type="Gene3D" id="3.40.190.10">
    <property type="entry name" value="Periplasmic binding protein-like II"/>
    <property type="match status" value="1"/>
</dbReference>
<feature type="binding site" evidence="3">
    <location>
        <position position="231"/>
    </location>
    <ligand>
        <name>Na(+)</name>
        <dbReference type="ChEBI" id="CHEBI:29101"/>
    </ligand>
</feature>
<evidence type="ECO:0000256" key="2">
    <source>
        <dbReference type="PIRSR" id="PIRSR039026-1"/>
    </source>
</evidence>
<keyword evidence="5" id="KW-1185">Reference proteome</keyword>
<dbReference type="PANTHER" id="PTHR33376:SF5">
    <property type="entry name" value="EXTRACYTOPLASMIC SOLUTE RECEPTOR PROTEIN"/>
    <property type="match status" value="1"/>
</dbReference>
<dbReference type="InterPro" id="IPR018389">
    <property type="entry name" value="DctP_fam"/>
</dbReference>
<feature type="binding site" evidence="3">
    <location>
        <position position="256"/>
    </location>
    <ligand>
        <name>substrate</name>
    </ligand>
</feature>
<keyword evidence="3" id="KW-0479">Metal-binding</keyword>
<dbReference type="NCBIfam" id="TIGR01409">
    <property type="entry name" value="TAT_signal_seq"/>
    <property type="match status" value="1"/>
</dbReference>
<feature type="binding site" evidence="2">
    <location>
        <position position="193"/>
    </location>
    <ligand>
        <name>substrate</name>
    </ligand>
</feature>
<protein>
    <submittedName>
        <fullName evidence="4">TRAP transporter substrate-binding protein</fullName>
    </submittedName>
</protein>
<gene>
    <name evidence="4" type="ORF">FNB15_01825</name>
</gene>
<proteinExistence type="predicted"/>
<dbReference type="InterPro" id="IPR006311">
    <property type="entry name" value="TAT_signal"/>
</dbReference>
<dbReference type="KEGG" id="fer:FNB15_01825"/>
<dbReference type="InterPro" id="IPR026289">
    <property type="entry name" value="SBP_TakP-like"/>
</dbReference>
<dbReference type="GO" id="GO:0055085">
    <property type="term" value="P:transmembrane transport"/>
    <property type="evidence" value="ECO:0007669"/>
    <property type="project" value="InterPro"/>
</dbReference>
<feature type="binding site" evidence="2">
    <location>
        <position position="172"/>
    </location>
    <ligand>
        <name>substrate</name>
    </ligand>
</feature>
<dbReference type="InterPro" id="IPR019546">
    <property type="entry name" value="TAT_signal_bac_arc"/>
</dbReference>
<dbReference type="Gene3D" id="3.40.190.170">
    <property type="entry name" value="Bacterial extracellular solute-binding protein, family 7"/>
    <property type="match status" value="1"/>
</dbReference>
<dbReference type="PROSITE" id="PS51318">
    <property type="entry name" value="TAT"/>
    <property type="match status" value="1"/>
</dbReference>
<reference evidence="4 5" key="1">
    <citation type="submission" date="2019-07" db="EMBL/GenBank/DDBJ databases">
        <title>Genome sequencing for Ferrovibrio sp. K5.</title>
        <authorList>
            <person name="Park S.-J."/>
        </authorList>
    </citation>
    <scope>NUCLEOTIDE SEQUENCE [LARGE SCALE GENOMIC DNA]</scope>
    <source>
        <strain evidence="4 5">K5</strain>
    </source>
</reference>
<dbReference type="EMBL" id="CP041636">
    <property type="protein sequence ID" value="QDO96093.1"/>
    <property type="molecule type" value="Genomic_DNA"/>
</dbReference>
<dbReference type="PANTHER" id="PTHR33376">
    <property type="match status" value="1"/>
</dbReference>
<dbReference type="PIRSF" id="PIRSF039026">
    <property type="entry name" value="SiaP"/>
    <property type="match status" value="1"/>
</dbReference>
<dbReference type="InterPro" id="IPR038404">
    <property type="entry name" value="TRAP_DctP_sf"/>
</dbReference>
<organism evidence="4 5">
    <name type="scientific">Ferrovibrio terrae</name>
    <dbReference type="NCBI Taxonomy" id="2594003"/>
    <lineage>
        <taxon>Bacteria</taxon>
        <taxon>Pseudomonadati</taxon>
        <taxon>Pseudomonadota</taxon>
        <taxon>Alphaproteobacteria</taxon>
        <taxon>Rhodospirillales</taxon>
        <taxon>Rhodospirillaceae</taxon>
        <taxon>Ferrovibrio</taxon>
    </lineage>
</organism>
<evidence type="ECO:0000313" key="5">
    <source>
        <dbReference type="Proteomes" id="UP000317496"/>
    </source>
</evidence>
<accession>A0A516GX29</accession>
<dbReference type="OrthoDB" id="9780733at2"/>
<keyword evidence="1" id="KW-0732">Signal</keyword>
<dbReference type="GO" id="GO:0046872">
    <property type="term" value="F:metal ion binding"/>
    <property type="evidence" value="ECO:0007669"/>
    <property type="project" value="UniProtKB-KW"/>
</dbReference>